<comment type="caution">
    <text evidence="10">The sequence shown here is derived from an EMBL/GenBank/DDBJ whole genome shotgun (WGS) entry which is preliminary data.</text>
</comment>
<dbReference type="PANTHER" id="PTHR22754:SF32">
    <property type="entry name" value="DISCO-INTERACTING PROTEIN 2"/>
    <property type="match status" value="1"/>
</dbReference>
<reference evidence="10 11" key="1">
    <citation type="submission" date="2019-12" db="EMBL/GenBank/DDBJ databases">
        <title>Nocardia sp. nov. ET3-3 isolated from soil.</title>
        <authorList>
            <person name="Kanchanasin P."/>
            <person name="Tanasupawat S."/>
            <person name="Yuki M."/>
            <person name="Kudo T."/>
        </authorList>
    </citation>
    <scope>NUCLEOTIDE SEQUENCE [LARGE SCALE GENOMIC DNA]</scope>
    <source>
        <strain evidence="10 11">ET3-3</strain>
    </source>
</reference>
<evidence type="ECO:0000256" key="8">
    <source>
        <dbReference type="ARBA" id="ARBA00084062"/>
    </source>
</evidence>
<dbReference type="CDD" id="cd05931">
    <property type="entry name" value="FAAL"/>
    <property type="match status" value="1"/>
</dbReference>
<dbReference type="GO" id="GO:0016874">
    <property type="term" value="F:ligase activity"/>
    <property type="evidence" value="ECO:0007669"/>
    <property type="project" value="UniProtKB-KW"/>
</dbReference>
<keyword evidence="5" id="KW-0276">Fatty acid metabolism</keyword>
<dbReference type="Gene3D" id="3.40.50.12780">
    <property type="entry name" value="N-terminal domain of ligase-like"/>
    <property type="match status" value="1"/>
</dbReference>
<keyword evidence="6" id="KW-0067">ATP-binding</keyword>
<dbReference type="InterPro" id="IPR040097">
    <property type="entry name" value="FAAL/FAAC"/>
</dbReference>
<comment type="pathway">
    <text evidence="1">Lipid metabolism.</text>
</comment>
<dbReference type="InterPro" id="IPR045851">
    <property type="entry name" value="AMP-bd_C_sf"/>
</dbReference>
<dbReference type="Proteomes" id="UP000466794">
    <property type="component" value="Unassembled WGS sequence"/>
</dbReference>
<dbReference type="Gene3D" id="3.30.300.30">
    <property type="match status" value="1"/>
</dbReference>
<dbReference type="InterPro" id="IPR047968">
    <property type="entry name" value="FAAL_FadD32"/>
</dbReference>
<dbReference type="PANTHER" id="PTHR22754">
    <property type="entry name" value="DISCO-INTERACTING PROTEIN 2 DIP2 -RELATED"/>
    <property type="match status" value="1"/>
</dbReference>
<keyword evidence="11" id="KW-1185">Reference proteome</keyword>
<dbReference type="SUPFAM" id="SSF56801">
    <property type="entry name" value="Acetyl-CoA synthetase-like"/>
    <property type="match status" value="1"/>
</dbReference>
<name>A0A7K1V9L0_9NOCA</name>
<accession>A0A7K1V9L0</accession>
<dbReference type="GO" id="GO:0070566">
    <property type="term" value="F:adenylyltransferase activity"/>
    <property type="evidence" value="ECO:0007669"/>
    <property type="project" value="UniProtKB-ARBA"/>
</dbReference>
<dbReference type="GO" id="GO:0071766">
    <property type="term" value="P:Actinobacterium-type cell wall biogenesis"/>
    <property type="evidence" value="ECO:0007669"/>
    <property type="project" value="UniProtKB-ARBA"/>
</dbReference>
<dbReference type="FunFam" id="3.30.300.30:FF:000029">
    <property type="entry name" value="Fatty-acid-CoA ligase FadD31"/>
    <property type="match status" value="1"/>
</dbReference>
<evidence type="ECO:0000256" key="7">
    <source>
        <dbReference type="ARBA" id="ARBA00023098"/>
    </source>
</evidence>
<dbReference type="InterPro" id="IPR000873">
    <property type="entry name" value="AMP-dep_synth/lig_dom"/>
</dbReference>
<dbReference type="Pfam" id="PF00501">
    <property type="entry name" value="AMP-binding"/>
    <property type="match status" value="1"/>
</dbReference>
<dbReference type="InterPro" id="IPR042099">
    <property type="entry name" value="ANL_N_sf"/>
</dbReference>
<keyword evidence="3" id="KW-0436">Ligase</keyword>
<evidence type="ECO:0000259" key="9">
    <source>
        <dbReference type="Pfam" id="PF00501"/>
    </source>
</evidence>
<organism evidence="10 11">
    <name type="scientific">Nocardia terrae</name>
    <dbReference type="NCBI Taxonomy" id="2675851"/>
    <lineage>
        <taxon>Bacteria</taxon>
        <taxon>Bacillati</taxon>
        <taxon>Actinomycetota</taxon>
        <taxon>Actinomycetes</taxon>
        <taxon>Mycobacteriales</taxon>
        <taxon>Nocardiaceae</taxon>
        <taxon>Nocardia</taxon>
    </lineage>
</organism>
<sequence length="613" mass="65885">MVETPFAGQSEIEIPASTTLMDLIDQRVAAHGDDVVYRYADYSRASNGEYHELTWSEFQLRVCAVAARIQQVSAPGDRVAVLCPHGLDYVVAFFAAIAAGAIAVPLFTPDEPGHSDRLRAVLTDSAPAVVLTTVGSAPGVRQFYGHRPGASRPRILAVDAVPAALEASWRRPDSTADSIAYLQYTSGSTRTPAGVEITHRAVATNLLQLSDALGLDANCRGVTWLPLFHDMGLLCVILPMVCGRYLTLLSPSAFIRRPYRWIKELGAKPGDVGIFSAAPNFAFEYAATRGRPAEGVALDLSKVIGLINGSEPVTVSAMRTFTEAFAPYGLPGSAIKPCYGMAEATVFVSATQAEVAARVVHVDRERLNAGRMVRVGSERENAVAQVSCGYLARSQWAVIADPETGKERPDGAVGEIWLHGGNLGVGYWNRPDETVKTFRNKLVRRLVEDSHADGVPTEARWLRTGDFGAYLDGQLYVTGRVKDLVIVDGRNHYPQDLEHSAQDASTALRPGFVAAFSVPANEIPGSDRPAASEDNSDQLVIVAERGAGIGKVDPDLVISRVRAALTQRHGVPVRDLVLVPAGSIPRTSSGKIARRACRAAYLNGAFTRTAVHR</sequence>
<feature type="domain" description="AMP-dependent synthetase/ligase" evidence="9">
    <location>
        <begin position="26"/>
        <end position="428"/>
    </location>
</feature>
<evidence type="ECO:0000256" key="4">
    <source>
        <dbReference type="ARBA" id="ARBA00022741"/>
    </source>
</evidence>
<dbReference type="AlphaFoldDB" id="A0A7K1V9L0"/>
<evidence type="ECO:0000313" key="10">
    <source>
        <dbReference type="EMBL" id="MVU83324.1"/>
    </source>
</evidence>
<keyword evidence="4" id="KW-0547">Nucleotide-binding</keyword>
<dbReference type="GO" id="GO:0006633">
    <property type="term" value="P:fatty acid biosynthetic process"/>
    <property type="evidence" value="ECO:0007669"/>
    <property type="project" value="TreeGrafter"/>
</dbReference>
<evidence type="ECO:0000313" key="11">
    <source>
        <dbReference type="Proteomes" id="UP000466794"/>
    </source>
</evidence>
<dbReference type="NCBIfam" id="NF038339">
    <property type="entry name" value="FAAL_FadD32"/>
    <property type="match status" value="1"/>
</dbReference>
<protein>
    <recommendedName>
        <fullName evidence="8">Acyl-AMP synthetase</fullName>
    </recommendedName>
</protein>
<evidence type="ECO:0000256" key="2">
    <source>
        <dbReference type="ARBA" id="ARBA00006432"/>
    </source>
</evidence>
<evidence type="ECO:0000256" key="5">
    <source>
        <dbReference type="ARBA" id="ARBA00022832"/>
    </source>
</evidence>
<dbReference type="FunFam" id="3.40.50.12780:FF:000013">
    <property type="entry name" value="Long-chain-fatty-acid--AMP ligase FadD32"/>
    <property type="match status" value="1"/>
</dbReference>
<proteinExistence type="inferred from homology"/>
<dbReference type="GO" id="GO:0005524">
    <property type="term" value="F:ATP binding"/>
    <property type="evidence" value="ECO:0007669"/>
    <property type="project" value="UniProtKB-KW"/>
</dbReference>
<evidence type="ECO:0000256" key="6">
    <source>
        <dbReference type="ARBA" id="ARBA00022840"/>
    </source>
</evidence>
<evidence type="ECO:0000256" key="3">
    <source>
        <dbReference type="ARBA" id="ARBA00022598"/>
    </source>
</evidence>
<dbReference type="RefSeq" id="WP_157392929.1">
    <property type="nucleotide sequence ID" value="NZ_WRPP01000013.1"/>
</dbReference>
<comment type="similarity">
    <text evidence="2">Belongs to the ATP-dependent AMP-binding enzyme family.</text>
</comment>
<keyword evidence="7" id="KW-0443">Lipid metabolism</keyword>
<gene>
    <name evidence="10" type="ORF">GPX89_39565</name>
</gene>
<dbReference type="GO" id="GO:0005886">
    <property type="term" value="C:plasma membrane"/>
    <property type="evidence" value="ECO:0007669"/>
    <property type="project" value="TreeGrafter"/>
</dbReference>
<evidence type="ECO:0000256" key="1">
    <source>
        <dbReference type="ARBA" id="ARBA00005189"/>
    </source>
</evidence>
<dbReference type="EMBL" id="WRPP01000013">
    <property type="protein sequence ID" value="MVU83324.1"/>
    <property type="molecule type" value="Genomic_DNA"/>
</dbReference>